<feature type="domain" description="DDE-1" evidence="1">
    <location>
        <begin position="103"/>
        <end position="151"/>
    </location>
</feature>
<protein>
    <recommendedName>
        <fullName evidence="1">DDE-1 domain-containing protein</fullName>
    </recommendedName>
</protein>
<sequence>MCQLAGPILKQTVCLHSRWAWMISRFHFKSCHNIVLHKICGESEAVPVGFVGNWLLAIKGILRCYQHWDVYNGDETAMIFSLLPDRMLPVKGDACKGGKRSKKYLTVRLCCNMDGSEKMNPLVIGTFKNPSAFKGHATLPCRYDFNIKAWLWEPQHRALRRHIQNLTNTELVVLPPNTTSVHQSLDHARTIMDLDPGRGYRKWDVFKAMQAIKVLWNKISFEVICNIFQHAHLIVDEAPALPPPDTVDVEEDIDDPVEVNDYQF</sequence>
<reference evidence="2 3" key="1">
    <citation type="submission" date="2023-02" db="EMBL/GenBank/DDBJ databases">
        <title>LHISI_Scaffold_Assembly.</title>
        <authorList>
            <person name="Stuart O.P."/>
            <person name="Cleave R."/>
            <person name="Magrath M.J.L."/>
            <person name="Mikheyev A.S."/>
        </authorList>
    </citation>
    <scope>NUCLEOTIDE SEQUENCE [LARGE SCALE GENOMIC DNA]</scope>
    <source>
        <strain evidence="2">Daus_M_001</strain>
        <tissue evidence="2">Leg muscle</tissue>
    </source>
</reference>
<dbReference type="EMBL" id="JARBHB010000007">
    <property type="protein sequence ID" value="KAJ8879520.1"/>
    <property type="molecule type" value="Genomic_DNA"/>
</dbReference>
<dbReference type="PANTHER" id="PTHR19303:SF73">
    <property type="entry name" value="PROTEIN PDC2"/>
    <property type="match status" value="1"/>
</dbReference>
<keyword evidence="3" id="KW-1185">Reference proteome</keyword>
<proteinExistence type="predicted"/>
<dbReference type="Pfam" id="PF03184">
    <property type="entry name" value="DDE_1"/>
    <property type="match status" value="1"/>
</dbReference>
<gene>
    <name evidence="2" type="ORF">PR048_020128</name>
</gene>
<accession>A0ABQ9H5J1</accession>
<dbReference type="InterPro" id="IPR004875">
    <property type="entry name" value="DDE_SF_endonuclease_dom"/>
</dbReference>
<dbReference type="Proteomes" id="UP001159363">
    <property type="component" value="Chromosome 6"/>
</dbReference>
<dbReference type="InterPro" id="IPR050863">
    <property type="entry name" value="CenT-Element_Derived"/>
</dbReference>
<organism evidence="2 3">
    <name type="scientific">Dryococelus australis</name>
    <dbReference type="NCBI Taxonomy" id="614101"/>
    <lineage>
        <taxon>Eukaryota</taxon>
        <taxon>Metazoa</taxon>
        <taxon>Ecdysozoa</taxon>
        <taxon>Arthropoda</taxon>
        <taxon>Hexapoda</taxon>
        <taxon>Insecta</taxon>
        <taxon>Pterygota</taxon>
        <taxon>Neoptera</taxon>
        <taxon>Polyneoptera</taxon>
        <taxon>Phasmatodea</taxon>
        <taxon>Verophasmatodea</taxon>
        <taxon>Anareolatae</taxon>
        <taxon>Phasmatidae</taxon>
        <taxon>Eurycanthinae</taxon>
        <taxon>Dryococelus</taxon>
    </lineage>
</organism>
<evidence type="ECO:0000313" key="3">
    <source>
        <dbReference type="Proteomes" id="UP001159363"/>
    </source>
</evidence>
<comment type="caution">
    <text evidence="2">The sequence shown here is derived from an EMBL/GenBank/DDBJ whole genome shotgun (WGS) entry which is preliminary data.</text>
</comment>
<evidence type="ECO:0000259" key="1">
    <source>
        <dbReference type="Pfam" id="PF03184"/>
    </source>
</evidence>
<evidence type="ECO:0000313" key="2">
    <source>
        <dbReference type="EMBL" id="KAJ8879520.1"/>
    </source>
</evidence>
<name>A0ABQ9H5J1_9NEOP</name>
<dbReference type="PANTHER" id="PTHR19303">
    <property type="entry name" value="TRANSPOSON"/>
    <property type="match status" value="1"/>
</dbReference>